<dbReference type="RefSeq" id="WP_188819538.1">
    <property type="nucleotide sequence ID" value="NZ_BMLK01000008.1"/>
</dbReference>
<reference evidence="2" key="1">
    <citation type="journal article" date="2019" name="Int. J. Syst. Evol. Microbiol.">
        <title>The Global Catalogue of Microorganisms (GCM) 10K type strain sequencing project: providing services to taxonomists for standard genome sequencing and annotation.</title>
        <authorList>
            <consortium name="The Broad Institute Genomics Platform"/>
            <consortium name="The Broad Institute Genome Sequencing Center for Infectious Disease"/>
            <person name="Wu L."/>
            <person name="Ma J."/>
        </authorList>
    </citation>
    <scope>NUCLEOTIDE SEQUENCE [LARGE SCALE GENOMIC DNA]</scope>
    <source>
        <strain evidence="2">CGMCC 1.6784</strain>
    </source>
</reference>
<dbReference type="Proteomes" id="UP000605099">
    <property type="component" value="Unassembled WGS sequence"/>
</dbReference>
<evidence type="ECO:0000313" key="2">
    <source>
        <dbReference type="Proteomes" id="UP000605099"/>
    </source>
</evidence>
<dbReference type="EMBL" id="BMLK01000008">
    <property type="protein sequence ID" value="GGN49383.1"/>
    <property type="molecule type" value="Genomic_DNA"/>
</dbReference>
<dbReference type="Pfam" id="PF23982">
    <property type="entry name" value="XM1_gp53_minor_capsid"/>
    <property type="match status" value="1"/>
</dbReference>
<accession>A0ABQ2JP37</accession>
<comment type="caution">
    <text evidence="1">The sequence shown here is derived from an EMBL/GenBank/DDBJ whole genome shotgun (WGS) entry which is preliminary data.</text>
</comment>
<organism evidence="1 2">
    <name type="scientific">Novosphingobium indicum</name>
    <dbReference type="NCBI Taxonomy" id="462949"/>
    <lineage>
        <taxon>Bacteria</taxon>
        <taxon>Pseudomonadati</taxon>
        <taxon>Pseudomonadota</taxon>
        <taxon>Alphaproteobacteria</taxon>
        <taxon>Sphingomonadales</taxon>
        <taxon>Sphingomonadaceae</taxon>
        <taxon>Novosphingobium</taxon>
    </lineage>
</organism>
<keyword evidence="2" id="KW-1185">Reference proteome</keyword>
<proteinExistence type="predicted"/>
<evidence type="ECO:0000313" key="1">
    <source>
        <dbReference type="EMBL" id="GGN49383.1"/>
    </source>
</evidence>
<sequence>MAFQTSVASQQSPGIEGGFYGANPHYTLTNPDEGMWVAGPDGVTIGRFAWANTANGQVSSAHPGVTTVRVGFVHRDQSAVIAGLLVGASNTVVAGQGIDLVSDAPVWGRFAAGAVIDQKVYANYADGALVSAATGSAATVTRSVTTTNGSANISYTGGQIYAGQPVSGTGIPAGAYIVSVDADAGTAVMSANASASDTVTGTFTTNYETDFVVRSTAGAGELAKMSVRG</sequence>
<gene>
    <name evidence="1" type="ORF">GCM10011349_19970</name>
</gene>
<dbReference type="InterPro" id="IPR056914">
    <property type="entry name" value="Gp53-like"/>
</dbReference>
<protein>
    <submittedName>
        <fullName evidence="1">Uncharacterized protein</fullName>
    </submittedName>
</protein>
<name>A0ABQ2JP37_9SPHN</name>